<organism evidence="3 4">
    <name type="scientific">Marinomonas ostreistagni</name>
    <dbReference type="NCBI Taxonomy" id="359209"/>
    <lineage>
        <taxon>Bacteria</taxon>
        <taxon>Pseudomonadati</taxon>
        <taxon>Pseudomonadota</taxon>
        <taxon>Gammaproteobacteria</taxon>
        <taxon>Oceanospirillales</taxon>
        <taxon>Oceanospirillaceae</taxon>
        <taxon>Marinomonas</taxon>
    </lineage>
</organism>
<evidence type="ECO:0000256" key="2">
    <source>
        <dbReference type="SAM" id="Phobius"/>
    </source>
</evidence>
<dbReference type="EMBL" id="JAEMUH010000004">
    <property type="protein sequence ID" value="MBJ7549929.1"/>
    <property type="molecule type" value="Genomic_DNA"/>
</dbReference>
<name>A0ABS0Z8E7_9GAMM</name>
<keyword evidence="4" id="KW-1185">Reference proteome</keyword>
<comment type="caution">
    <text evidence="3">The sequence shown here is derived from an EMBL/GenBank/DDBJ whole genome shotgun (WGS) entry which is preliminary data.</text>
</comment>
<sequence length="187" mass="20678">MSKSADNKEQIDTENDSNTVKKKFPMGLAIGFLICFLLSTGTSAAVTYFLVTLNNPTEMITGQQSETETQIAALRQSIEQQNVRLSAISAENETLKTYLRHSSANALKNILINQEENIQAYLAVMRQAIGDLSELVPKSSEWETTYQYQMDLALKASMERNTLLNLLKTGEPSKESTSVPAQPAPTQ</sequence>
<keyword evidence="2" id="KW-0472">Membrane</keyword>
<gene>
    <name evidence="3" type="ORF">JHD44_04500</name>
</gene>
<feature type="region of interest" description="Disordered" evidence="1">
    <location>
        <begin position="168"/>
        <end position="187"/>
    </location>
</feature>
<proteinExistence type="predicted"/>
<dbReference type="RefSeq" id="WP_199461502.1">
    <property type="nucleotide sequence ID" value="NZ_JAEMUH010000004.1"/>
</dbReference>
<protein>
    <submittedName>
        <fullName evidence="3">Uncharacterized protein</fullName>
    </submittedName>
</protein>
<dbReference type="Proteomes" id="UP000598488">
    <property type="component" value="Unassembled WGS sequence"/>
</dbReference>
<keyword evidence="2" id="KW-1133">Transmembrane helix</keyword>
<feature type="transmembrane region" description="Helical" evidence="2">
    <location>
        <begin position="28"/>
        <end position="51"/>
    </location>
</feature>
<reference evidence="3 4" key="1">
    <citation type="submission" date="2020-12" db="EMBL/GenBank/DDBJ databases">
        <title>Comparative genome analysis of fungal antagonists Marinomonas ostreistagni 398 and M. spartinae 468.</title>
        <authorList>
            <person name="Fields J.L."/>
            <person name="Mavrodi O.V."/>
            <person name="Biber P.D."/>
            <person name="Indest K.J."/>
            <person name="Mavrodi D.V."/>
        </authorList>
    </citation>
    <scope>NUCLEOTIDE SEQUENCE [LARGE SCALE GENOMIC DNA]</scope>
    <source>
        <strain evidence="3 4">USM7</strain>
    </source>
</reference>
<evidence type="ECO:0000313" key="3">
    <source>
        <dbReference type="EMBL" id="MBJ7549929.1"/>
    </source>
</evidence>
<evidence type="ECO:0000256" key="1">
    <source>
        <dbReference type="SAM" id="MobiDB-lite"/>
    </source>
</evidence>
<accession>A0ABS0Z8E7</accession>
<evidence type="ECO:0000313" key="4">
    <source>
        <dbReference type="Proteomes" id="UP000598488"/>
    </source>
</evidence>
<keyword evidence="2" id="KW-0812">Transmembrane</keyword>